<dbReference type="InterPro" id="IPR043519">
    <property type="entry name" value="NT_sf"/>
</dbReference>
<feature type="compositionally biased region" description="Basic residues" evidence="3">
    <location>
        <begin position="511"/>
        <end position="520"/>
    </location>
</feature>
<reference evidence="6 7" key="1">
    <citation type="submission" date="2024-03" db="EMBL/GenBank/DDBJ databases">
        <title>The Acrasis kona genome and developmental transcriptomes reveal deep origins of eukaryotic multicellular pathways.</title>
        <authorList>
            <person name="Sheikh S."/>
            <person name="Fu C.-J."/>
            <person name="Brown M.W."/>
            <person name="Baldauf S.L."/>
        </authorList>
    </citation>
    <scope>NUCLEOTIDE SEQUENCE [LARGE SCALE GENOMIC DNA]</scope>
    <source>
        <strain evidence="6 7">ATCC MYA-3509</strain>
    </source>
</reference>
<dbReference type="InterPro" id="IPR054708">
    <property type="entry name" value="MTPAP-like_central"/>
</dbReference>
<keyword evidence="1" id="KW-0479">Metal-binding</keyword>
<evidence type="ECO:0000259" key="5">
    <source>
        <dbReference type="Pfam" id="PF22600"/>
    </source>
</evidence>
<dbReference type="GO" id="GO:0005730">
    <property type="term" value="C:nucleolus"/>
    <property type="evidence" value="ECO:0007669"/>
    <property type="project" value="TreeGrafter"/>
</dbReference>
<comment type="caution">
    <text evidence="6">The sequence shown here is derived from an EMBL/GenBank/DDBJ whole genome shotgun (WGS) entry which is preliminary data.</text>
</comment>
<proteinExistence type="predicted"/>
<dbReference type="SUPFAM" id="SSF81301">
    <property type="entry name" value="Nucleotidyltransferase"/>
    <property type="match status" value="1"/>
</dbReference>
<feature type="compositionally biased region" description="Basic and acidic residues" evidence="3">
    <location>
        <begin position="499"/>
        <end position="510"/>
    </location>
</feature>
<dbReference type="PANTHER" id="PTHR23092:SF15">
    <property type="entry name" value="INACTIVE NON-CANONICAL POLY(A) RNA POLYMERASE PROTEIN TRF4-2-RELATED"/>
    <property type="match status" value="1"/>
</dbReference>
<evidence type="ECO:0000256" key="1">
    <source>
        <dbReference type="ARBA" id="ARBA00022723"/>
    </source>
</evidence>
<dbReference type="Gene3D" id="1.10.1410.10">
    <property type="match status" value="1"/>
</dbReference>
<dbReference type="SUPFAM" id="SSF81631">
    <property type="entry name" value="PAP/OAS1 substrate-binding domain"/>
    <property type="match status" value="1"/>
</dbReference>
<feature type="domain" description="Poly(A) RNA polymerase mitochondrial-like central palm" evidence="5">
    <location>
        <begin position="142"/>
        <end position="258"/>
    </location>
</feature>
<dbReference type="InterPro" id="IPR002058">
    <property type="entry name" value="PAP_assoc"/>
</dbReference>
<dbReference type="EMBL" id="JAOPGA020000658">
    <property type="protein sequence ID" value="KAL0480508.1"/>
    <property type="molecule type" value="Genomic_DNA"/>
</dbReference>
<dbReference type="Proteomes" id="UP001431209">
    <property type="component" value="Unassembled WGS sequence"/>
</dbReference>
<accession>A0AAW2YU49</accession>
<dbReference type="CDD" id="cd05402">
    <property type="entry name" value="NT_PAP_TUTase"/>
    <property type="match status" value="1"/>
</dbReference>
<feature type="region of interest" description="Disordered" evidence="3">
    <location>
        <begin position="481"/>
        <end position="541"/>
    </location>
</feature>
<dbReference type="Pfam" id="PF03828">
    <property type="entry name" value="PAP_assoc"/>
    <property type="match status" value="1"/>
</dbReference>
<evidence type="ECO:0000256" key="3">
    <source>
        <dbReference type="SAM" id="MobiDB-lite"/>
    </source>
</evidence>
<evidence type="ECO:0000313" key="7">
    <source>
        <dbReference type="Proteomes" id="UP001431209"/>
    </source>
</evidence>
<dbReference type="GO" id="GO:0031499">
    <property type="term" value="C:TRAMP complex"/>
    <property type="evidence" value="ECO:0007669"/>
    <property type="project" value="TreeGrafter"/>
</dbReference>
<feature type="non-terminal residue" evidence="6">
    <location>
        <position position="1"/>
    </location>
</feature>
<dbReference type="GO" id="GO:0043634">
    <property type="term" value="P:polyadenylation-dependent ncRNA catabolic process"/>
    <property type="evidence" value="ECO:0007669"/>
    <property type="project" value="TreeGrafter"/>
</dbReference>
<feature type="non-terminal residue" evidence="6">
    <location>
        <position position="541"/>
    </location>
</feature>
<dbReference type="GO" id="GO:0046872">
    <property type="term" value="F:metal ion binding"/>
    <property type="evidence" value="ECO:0007669"/>
    <property type="project" value="UniProtKB-KW"/>
</dbReference>
<keyword evidence="2" id="KW-0460">Magnesium</keyword>
<evidence type="ECO:0000256" key="2">
    <source>
        <dbReference type="ARBA" id="ARBA00022842"/>
    </source>
</evidence>
<dbReference type="GO" id="GO:0005739">
    <property type="term" value="C:mitochondrion"/>
    <property type="evidence" value="ECO:0007669"/>
    <property type="project" value="UniProtKB-ARBA"/>
</dbReference>
<dbReference type="AlphaFoldDB" id="A0AAW2YU49"/>
<dbReference type="GO" id="GO:0031123">
    <property type="term" value="P:RNA 3'-end processing"/>
    <property type="evidence" value="ECO:0007669"/>
    <property type="project" value="TreeGrafter"/>
</dbReference>
<dbReference type="GO" id="GO:0003729">
    <property type="term" value="F:mRNA binding"/>
    <property type="evidence" value="ECO:0007669"/>
    <property type="project" value="TreeGrafter"/>
</dbReference>
<evidence type="ECO:0000259" key="4">
    <source>
        <dbReference type="Pfam" id="PF03828"/>
    </source>
</evidence>
<dbReference type="Pfam" id="PF22600">
    <property type="entry name" value="MTPAP-like_central"/>
    <property type="match status" value="1"/>
</dbReference>
<name>A0AAW2YU49_9EUKA</name>
<keyword evidence="7" id="KW-1185">Reference proteome</keyword>
<dbReference type="GO" id="GO:1990817">
    <property type="term" value="F:poly(A) RNA polymerase activity"/>
    <property type="evidence" value="ECO:0007669"/>
    <property type="project" value="InterPro"/>
</dbReference>
<feature type="domain" description="PAP-associated" evidence="4">
    <location>
        <begin position="333"/>
        <end position="387"/>
    </location>
</feature>
<sequence length="541" mass="62689">ASLENEENKSAEVQVTRDSVLKLFSNSIPDNLKKYYDAQFFEEQTPVKSNFSSELKEKLQSRRGKSVRAIETTQQVTTSQQIDTKNQDIDFNSEVDFNQEPQTPQSPSNEPVAEHYLAFSEAEVGPPWKTKEYNSKNAGIRLHEEIIDFYNFMKETDVERNKREEILYNVMTTLKLIDPNCTVTIYGSFPTNLMLPESDIDLLVETDTFEDVDFFRILAKTLRKDELYSKVEIVKARIPLVKFVHTETNQQIDVTCNTKGVSPVHAITKVNEFSEKFPAFKYLSLTIKYFLRQRLLNEVFTGGVSSYATSLMIVSHLQNHLSNKSEHDAKTTSLGTLLLDFFALYGIYFNYSCVGIQVTDEGRYIPYNGFNDTHLQLYLVDPNDPTNNVSRGSFNMGSIRLAFKSAFEMLTCADVRDGPSASFLSRIIRISKDLINRKTHVHNDPNYAILISNNPNFDKLMSPTTTYPKRLTMKEEKLLRRQKMREERRLKKSLGISTRSEKSEEVMERRREKKKRKKERQRLEKEKNEDDGDEPPRKKRK</sequence>
<evidence type="ECO:0000313" key="6">
    <source>
        <dbReference type="EMBL" id="KAL0480508.1"/>
    </source>
</evidence>
<dbReference type="InterPro" id="IPR045862">
    <property type="entry name" value="Trf4-like"/>
</dbReference>
<protein>
    <submittedName>
        <fullName evidence="6">Papd5</fullName>
    </submittedName>
</protein>
<gene>
    <name evidence="6" type="ORF">AKO1_006762</name>
</gene>
<dbReference type="Gene3D" id="3.30.460.10">
    <property type="entry name" value="Beta Polymerase, domain 2"/>
    <property type="match status" value="1"/>
</dbReference>
<organism evidence="6 7">
    <name type="scientific">Acrasis kona</name>
    <dbReference type="NCBI Taxonomy" id="1008807"/>
    <lineage>
        <taxon>Eukaryota</taxon>
        <taxon>Discoba</taxon>
        <taxon>Heterolobosea</taxon>
        <taxon>Tetramitia</taxon>
        <taxon>Eutetramitia</taxon>
        <taxon>Acrasidae</taxon>
        <taxon>Acrasis</taxon>
    </lineage>
</organism>
<dbReference type="PANTHER" id="PTHR23092">
    <property type="entry name" value="POLY(A) RNA POLYMERASE"/>
    <property type="match status" value="1"/>
</dbReference>